<reference evidence="2" key="2">
    <citation type="submission" date="2020-09" db="EMBL/GenBank/DDBJ databases">
        <authorList>
            <person name="Sun Q."/>
            <person name="Zhou Y."/>
        </authorList>
    </citation>
    <scope>NUCLEOTIDE SEQUENCE</scope>
    <source>
        <strain evidence="2">CGMCC 1.12726</strain>
    </source>
</reference>
<dbReference type="PANTHER" id="PTHR42830">
    <property type="entry name" value="OSMOTICALLY INDUCIBLE FAMILY PROTEIN"/>
    <property type="match status" value="1"/>
</dbReference>
<reference evidence="2" key="1">
    <citation type="journal article" date="2014" name="Int. J. Syst. Evol. Microbiol.">
        <title>Complete genome sequence of Corynebacterium casei LMG S-19264T (=DSM 44701T), isolated from a smear-ripened cheese.</title>
        <authorList>
            <consortium name="US DOE Joint Genome Institute (JGI-PGF)"/>
            <person name="Walter F."/>
            <person name="Albersmeier A."/>
            <person name="Kalinowski J."/>
            <person name="Ruckert C."/>
        </authorList>
    </citation>
    <scope>NUCLEOTIDE SEQUENCE</scope>
    <source>
        <strain evidence="2">CGMCC 1.12726</strain>
    </source>
</reference>
<feature type="region of interest" description="Disordered" evidence="1">
    <location>
        <begin position="1"/>
        <end position="21"/>
    </location>
</feature>
<dbReference type="InterPro" id="IPR003718">
    <property type="entry name" value="OsmC/Ohr_fam"/>
</dbReference>
<dbReference type="Proteomes" id="UP000632858">
    <property type="component" value="Unassembled WGS sequence"/>
</dbReference>
<dbReference type="PANTHER" id="PTHR42830:SF2">
    <property type="entry name" value="OSMC_OHR FAMILY PROTEIN"/>
    <property type="match status" value="1"/>
</dbReference>
<dbReference type="SUPFAM" id="SSF82784">
    <property type="entry name" value="OsmC-like"/>
    <property type="match status" value="1"/>
</dbReference>
<sequence length="148" mass="16061">MSEHVADIEWNAQSHPQQADTYSRDHTVTLENGHALLNSAAPAFLGNPAASNPETLLLAALSSCHMLTFLAVAAKRGYTVLSYRDHITGTLGKNADGRMAITHCVLHPRIEFGGDNAPDAETLAKLHDSAHRNCFIANTLNTDFRVEN</sequence>
<organism evidence="2 3">
    <name type="scientific">Arenimonas maotaiensis</name>
    <dbReference type="NCBI Taxonomy" id="1446479"/>
    <lineage>
        <taxon>Bacteria</taxon>
        <taxon>Pseudomonadati</taxon>
        <taxon>Pseudomonadota</taxon>
        <taxon>Gammaproteobacteria</taxon>
        <taxon>Lysobacterales</taxon>
        <taxon>Lysobacteraceae</taxon>
        <taxon>Arenimonas</taxon>
    </lineage>
</organism>
<name>A0A917FNF4_9GAMM</name>
<dbReference type="InterPro" id="IPR052707">
    <property type="entry name" value="OsmC_Ohr_Peroxiredoxin"/>
</dbReference>
<dbReference type="RefSeq" id="WP_188448790.1">
    <property type="nucleotide sequence ID" value="NZ_BMFO01000002.1"/>
</dbReference>
<accession>A0A917FNF4</accession>
<gene>
    <name evidence="2" type="ORF">GCM10010960_11790</name>
</gene>
<dbReference type="EMBL" id="BMFO01000002">
    <property type="protein sequence ID" value="GGF91470.1"/>
    <property type="molecule type" value="Genomic_DNA"/>
</dbReference>
<proteinExistence type="predicted"/>
<dbReference type="InterPro" id="IPR015946">
    <property type="entry name" value="KH_dom-like_a/b"/>
</dbReference>
<evidence type="ECO:0000313" key="2">
    <source>
        <dbReference type="EMBL" id="GGF91470.1"/>
    </source>
</evidence>
<evidence type="ECO:0000313" key="3">
    <source>
        <dbReference type="Proteomes" id="UP000632858"/>
    </source>
</evidence>
<feature type="compositionally biased region" description="Polar residues" evidence="1">
    <location>
        <begin position="11"/>
        <end position="21"/>
    </location>
</feature>
<protein>
    <submittedName>
        <fullName evidence="2">Redox protein</fullName>
    </submittedName>
</protein>
<keyword evidence="3" id="KW-1185">Reference proteome</keyword>
<dbReference type="Gene3D" id="3.30.300.20">
    <property type="match status" value="1"/>
</dbReference>
<dbReference type="Pfam" id="PF02566">
    <property type="entry name" value="OsmC"/>
    <property type="match status" value="1"/>
</dbReference>
<comment type="caution">
    <text evidence="2">The sequence shown here is derived from an EMBL/GenBank/DDBJ whole genome shotgun (WGS) entry which is preliminary data.</text>
</comment>
<dbReference type="AlphaFoldDB" id="A0A917FNF4"/>
<evidence type="ECO:0000256" key="1">
    <source>
        <dbReference type="SAM" id="MobiDB-lite"/>
    </source>
</evidence>
<dbReference type="InterPro" id="IPR036102">
    <property type="entry name" value="OsmC/Ohrsf"/>
</dbReference>